<protein>
    <submittedName>
        <fullName evidence="1">Uncharacterized protein</fullName>
    </submittedName>
</protein>
<organism evidence="1 2">
    <name type="scientific">Clonostachys solani</name>
    <dbReference type="NCBI Taxonomy" id="160281"/>
    <lineage>
        <taxon>Eukaryota</taxon>
        <taxon>Fungi</taxon>
        <taxon>Dikarya</taxon>
        <taxon>Ascomycota</taxon>
        <taxon>Pezizomycotina</taxon>
        <taxon>Sordariomycetes</taxon>
        <taxon>Hypocreomycetidae</taxon>
        <taxon>Hypocreales</taxon>
        <taxon>Bionectriaceae</taxon>
        <taxon>Clonostachys</taxon>
    </lineage>
</organism>
<proteinExistence type="predicted"/>
<evidence type="ECO:0000313" key="2">
    <source>
        <dbReference type="Proteomes" id="UP000775872"/>
    </source>
</evidence>
<keyword evidence="2" id="KW-1185">Reference proteome</keyword>
<reference evidence="1" key="1">
    <citation type="submission" date="2021-10" db="EMBL/GenBank/DDBJ databases">
        <authorList>
            <person name="Piombo E."/>
        </authorList>
    </citation>
    <scope>NUCLEOTIDE SEQUENCE</scope>
</reference>
<name>A0A9P0EQE4_9HYPO</name>
<gene>
    <name evidence="1" type="ORF">CSOL1703_00017943</name>
</gene>
<evidence type="ECO:0000313" key="1">
    <source>
        <dbReference type="EMBL" id="CAH0055748.1"/>
    </source>
</evidence>
<dbReference type="Proteomes" id="UP000775872">
    <property type="component" value="Unassembled WGS sequence"/>
</dbReference>
<accession>A0A9P0EQE4</accession>
<dbReference type="EMBL" id="CABFOC020000060">
    <property type="protein sequence ID" value="CAH0055748.1"/>
    <property type="molecule type" value="Genomic_DNA"/>
</dbReference>
<dbReference type="AlphaFoldDB" id="A0A9P0EQE4"/>
<dbReference type="OrthoDB" id="4356994at2759"/>
<sequence>MGGTGPGDPTSSADEVPLMQIMETQLTPDPFDNYEEDMDEPRNDDAISFSKADVDQRMLYSMQTSTASFPWADLSSLLSSDEASVNQADRGLASDFLFTQPTELTNTGSHLTSLPTNDSHSRKQLASCTCLCSVAKLLEERYTCRDSSEIDALLQRLGQSIKIYSRVLACVSCDICIDHAALLAATAKQLVPTAEEVSTRLLALQERRGYGNDHFGSSRPAGPGDVVIDIGNYRLDLRHLKTRLLYKAIQLHFEDLKKALGCIKVRIAPMRAAWGILIEVEQKVDNVIWVIENLSE</sequence>
<comment type="caution">
    <text evidence="1">The sequence shown here is derived from an EMBL/GenBank/DDBJ whole genome shotgun (WGS) entry which is preliminary data.</text>
</comment>